<keyword evidence="1" id="KW-0472">Membrane</keyword>
<dbReference type="EMBL" id="JAYKLX010000005">
    <property type="protein sequence ID" value="MEB3346192.1"/>
    <property type="molecule type" value="Genomic_DNA"/>
</dbReference>
<dbReference type="Proteomes" id="UP001327027">
    <property type="component" value="Unassembled WGS sequence"/>
</dbReference>
<dbReference type="InterPro" id="IPR010502">
    <property type="entry name" value="Carb-bd_dom_fam9"/>
</dbReference>
<keyword evidence="1" id="KW-1133">Transmembrane helix</keyword>
<comment type="caution">
    <text evidence="4">The sequence shown here is derived from an EMBL/GenBank/DDBJ whole genome shotgun (WGS) entry which is preliminary data.</text>
</comment>
<dbReference type="InterPro" id="IPR001466">
    <property type="entry name" value="Beta-lactam-related"/>
</dbReference>
<evidence type="ECO:0000313" key="4">
    <source>
        <dbReference type="EMBL" id="MEB3346192.1"/>
    </source>
</evidence>
<feature type="transmembrane region" description="Helical" evidence="1">
    <location>
        <begin position="9"/>
        <end position="28"/>
    </location>
</feature>
<dbReference type="GO" id="GO:0016787">
    <property type="term" value="F:hydrolase activity"/>
    <property type="evidence" value="ECO:0007669"/>
    <property type="project" value="UniProtKB-KW"/>
</dbReference>
<keyword evidence="1" id="KW-0812">Transmembrane</keyword>
<organism evidence="4 5">
    <name type="scientific">Aquimarina gracilis</name>
    <dbReference type="NCBI Taxonomy" id="874422"/>
    <lineage>
        <taxon>Bacteria</taxon>
        <taxon>Pseudomonadati</taxon>
        <taxon>Bacteroidota</taxon>
        <taxon>Flavobacteriia</taxon>
        <taxon>Flavobacteriales</taxon>
        <taxon>Flavobacteriaceae</taxon>
        <taxon>Aquimarina</taxon>
    </lineage>
</organism>
<dbReference type="Gene3D" id="2.60.40.1190">
    <property type="match status" value="1"/>
</dbReference>
<dbReference type="Pfam" id="PF00144">
    <property type="entry name" value="Beta-lactamase"/>
    <property type="match status" value="1"/>
</dbReference>
<feature type="domain" description="Carbohydrate-binding" evidence="3">
    <location>
        <begin position="59"/>
        <end position="249"/>
    </location>
</feature>
<dbReference type="SUPFAM" id="SSF49344">
    <property type="entry name" value="CBD9-like"/>
    <property type="match status" value="1"/>
</dbReference>
<evidence type="ECO:0000259" key="3">
    <source>
        <dbReference type="Pfam" id="PF06452"/>
    </source>
</evidence>
<dbReference type="Pfam" id="PF06452">
    <property type="entry name" value="CBM9_1"/>
    <property type="match status" value="1"/>
</dbReference>
<proteinExistence type="predicted"/>
<dbReference type="InterPro" id="IPR050789">
    <property type="entry name" value="Diverse_Enzym_Activities"/>
</dbReference>
<keyword evidence="4" id="KW-0378">Hydrolase</keyword>
<evidence type="ECO:0000256" key="1">
    <source>
        <dbReference type="SAM" id="Phobius"/>
    </source>
</evidence>
<accession>A0ABU5ZWG7</accession>
<dbReference type="PANTHER" id="PTHR43283">
    <property type="entry name" value="BETA-LACTAMASE-RELATED"/>
    <property type="match status" value="1"/>
</dbReference>
<dbReference type="Gene3D" id="3.40.710.10">
    <property type="entry name" value="DD-peptidase/beta-lactamase superfamily"/>
    <property type="match status" value="1"/>
</dbReference>
<dbReference type="SUPFAM" id="SSF56601">
    <property type="entry name" value="beta-lactamase/transpeptidase-like"/>
    <property type="match status" value="1"/>
</dbReference>
<dbReference type="PANTHER" id="PTHR43283:SF18">
    <property type="match status" value="1"/>
</dbReference>
<protein>
    <submittedName>
        <fullName evidence="4">Serine hydrolase</fullName>
    </submittedName>
</protein>
<keyword evidence="5" id="KW-1185">Reference proteome</keyword>
<feature type="domain" description="Beta-lactamase-related" evidence="2">
    <location>
        <begin position="375"/>
        <end position="682"/>
    </location>
</feature>
<name>A0ABU5ZWG7_9FLAO</name>
<sequence>MGLFNSSSILQYFVTFIFITLFVFTTFGNTSVSKKHSKYYEDISNGAIAYAYPISNIKIDGDISDWPKNLTKYPINKLPYGNAPKDQNDFDAYFHIGYNTSEQAIYVMVVVTDDSYIVDTSEKSDWNTQDTFNFYVDLLHSPNGSGVDLYQYGENYKDTNNQSISWDPSKTKTNWDNVKIISKRKGNTTIYECKVKATNQLTENKTIGIDYVFIDKDADDSEGRNSFIAWGNGGGKSSGPGRLGDVILLKEKQKTQTITGQLKWKNDTIKKFPNKIRFTTIDNPMLWTQVIIDSTGNYKTELPIGKYSISPVNDIIYDDPNIIRIDTENIKTNVIVSENNADKNNVLELARKTKPDMIGSKGVLQDFNPKNSKKIDEFIKTYQDHYKIPGVSLALIKNGKIAYHKTYGVKNTFTKEKISNTTLFEAASITKPVFGFAVMRLVERGIIDLDKPLHEYLPFEEIAHDDRYKLITARHVLTHKTGFPNWAYMNEDGKIDIKFTPGTKYGYSGEGFEYLKRVVAHITKKDIDDLLKEEVLTPLGLENTYFSKNDYLTKVVANGHFDNMPTQASLPNEPGMAWSMHTEAKTFTNFLLGISDKKGLKSETYKQMFSLETEIPKGDNDPIPEEYKNYFGLSLSIQKSPFGLAFGHGGNNGDFKCLALMYQDLDMGFVIFTNSNTGDRLHDDLVEYLITGKRNKDK</sequence>
<dbReference type="InterPro" id="IPR012338">
    <property type="entry name" value="Beta-lactam/transpept-like"/>
</dbReference>
<dbReference type="RefSeq" id="WP_324180217.1">
    <property type="nucleotide sequence ID" value="NZ_BAABAW010000024.1"/>
</dbReference>
<gene>
    <name evidence="4" type="ORF">U6A24_12010</name>
</gene>
<evidence type="ECO:0000313" key="5">
    <source>
        <dbReference type="Proteomes" id="UP001327027"/>
    </source>
</evidence>
<evidence type="ECO:0000259" key="2">
    <source>
        <dbReference type="Pfam" id="PF00144"/>
    </source>
</evidence>
<reference evidence="4 5" key="1">
    <citation type="journal article" date="2013" name="Int. J. Syst. Evol. Microbiol.">
        <title>Aquimarina gracilis sp. nov., isolated from the gut microflora of a mussel, Mytilus coruscus, and emended description of Aquimarina spongiae.</title>
        <authorList>
            <person name="Park S.C."/>
            <person name="Choe H.N."/>
            <person name="Baik K.S."/>
            <person name="Seong C.N."/>
        </authorList>
    </citation>
    <scope>NUCLEOTIDE SEQUENCE [LARGE SCALE GENOMIC DNA]</scope>
    <source>
        <strain evidence="4 5">PSC32</strain>
    </source>
</reference>